<proteinExistence type="predicted"/>
<dbReference type="PANTHER" id="PTHR14000:SF31">
    <property type="entry name" value="MYB-LIKE DOMAIN-CONTAINING PROTEIN"/>
    <property type="match status" value="1"/>
</dbReference>
<organism evidence="1 2">
    <name type="scientific">Raphanus sativus</name>
    <name type="common">Radish</name>
    <name type="synonym">Raphanus raphanistrum var. sativus</name>
    <dbReference type="NCBI Taxonomy" id="3726"/>
    <lineage>
        <taxon>Eukaryota</taxon>
        <taxon>Viridiplantae</taxon>
        <taxon>Streptophyta</taxon>
        <taxon>Embryophyta</taxon>
        <taxon>Tracheophyta</taxon>
        <taxon>Spermatophyta</taxon>
        <taxon>Magnoliopsida</taxon>
        <taxon>eudicotyledons</taxon>
        <taxon>Gunneridae</taxon>
        <taxon>Pentapetalae</taxon>
        <taxon>rosids</taxon>
        <taxon>malvids</taxon>
        <taxon>Brassicales</taxon>
        <taxon>Brassicaceae</taxon>
        <taxon>Brassiceae</taxon>
        <taxon>Raphanus</taxon>
    </lineage>
</organism>
<dbReference type="InterPro" id="IPR022228">
    <property type="entry name" value="DUF3755"/>
</dbReference>
<keyword evidence="1" id="KW-1185">Reference proteome</keyword>
<protein>
    <submittedName>
        <fullName evidence="2">Uncharacterized protein LOC108863026</fullName>
    </submittedName>
</protein>
<accession>A0A9W3DRQ8</accession>
<name>A0A9W3DRQ8_RAPSA</name>
<dbReference type="PANTHER" id="PTHR14000">
    <property type="entry name" value="FINGER CCCH DOMAIN PROTEIN, PUTATIVE (DUF3755)-RELATED"/>
    <property type="match status" value="1"/>
</dbReference>
<reference evidence="2" key="2">
    <citation type="submission" date="2025-08" db="UniProtKB">
        <authorList>
            <consortium name="RefSeq"/>
        </authorList>
    </citation>
    <scope>IDENTIFICATION</scope>
    <source>
        <tissue evidence="2">Leaf</tissue>
    </source>
</reference>
<dbReference type="AlphaFoldDB" id="A0A9W3DRQ8"/>
<evidence type="ECO:0000313" key="2">
    <source>
        <dbReference type="RefSeq" id="XP_056866504.1"/>
    </source>
</evidence>
<reference evidence="1" key="1">
    <citation type="journal article" date="2019" name="Database">
        <title>The radish genome database (RadishGD): an integrated information resource for radish genomics.</title>
        <authorList>
            <person name="Yu H.J."/>
            <person name="Baek S."/>
            <person name="Lee Y.J."/>
            <person name="Cho A."/>
            <person name="Mun J.H."/>
        </authorList>
    </citation>
    <scope>NUCLEOTIDE SEQUENCE [LARGE SCALE GENOMIC DNA]</scope>
    <source>
        <strain evidence="1">cv. WK10039</strain>
    </source>
</reference>
<dbReference type="Proteomes" id="UP000504610">
    <property type="component" value="Chromosome 5"/>
</dbReference>
<dbReference type="RefSeq" id="XP_056866504.1">
    <property type="nucleotide sequence ID" value="XM_057010524.1"/>
</dbReference>
<evidence type="ECO:0000313" key="1">
    <source>
        <dbReference type="Proteomes" id="UP000504610"/>
    </source>
</evidence>
<dbReference type="KEGG" id="rsz:108863026"/>
<dbReference type="Pfam" id="PF12579">
    <property type="entry name" value="DUF3755"/>
    <property type="match status" value="1"/>
</dbReference>
<dbReference type="OrthoDB" id="19768at2759"/>
<gene>
    <name evidence="2" type="primary">LOC108863026</name>
</gene>
<sequence length="245" mass="27023">MIPMDSHFVPPSTSTTTGLVFPANYSVSGLHPAVDSPVAGGIKPEAALVMDWSPEEQYVLDNGLAKLTNEPKVSKYVKIAATLPDKTVRDVALRCRWMTGKRRKRKENSAGKSISNRKVVDTSPELSMLANVPQQNALYVMNNMCHSTHMPGEGSSDALLDLLQQNAQAFSQISYNLSVCKLQDNIGLFYQTRNNISAILTHMKEMPALPVSINDELASHLWSSTTQLISYTIQPSIHLKQEPRS</sequence>
<dbReference type="GeneID" id="108863026"/>